<dbReference type="GO" id="GO:0003677">
    <property type="term" value="F:DNA binding"/>
    <property type="evidence" value="ECO:0007669"/>
    <property type="project" value="InterPro"/>
</dbReference>
<dbReference type="PANTHER" id="PTHR33164">
    <property type="entry name" value="TRANSCRIPTIONAL REGULATOR, MARR FAMILY"/>
    <property type="match status" value="1"/>
</dbReference>
<dbReference type="GO" id="GO:0045892">
    <property type="term" value="P:negative regulation of DNA-templated transcription"/>
    <property type="evidence" value="ECO:0007669"/>
    <property type="project" value="InterPro"/>
</dbReference>
<dbReference type="InterPro" id="IPR036390">
    <property type="entry name" value="WH_DNA-bd_sf"/>
</dbReference>
<organism evidence="2 3">
    <name type="scientific">Enterovirga aerilata</name>
    <dbReference type="NCBI Taxonomy" id="2730920"/>
    <lineage>
        <taxon>Bacteria</taxon>
        <taxon>Pseudomonadati</taxon>
        <taxon>Pseudomonadota</taxon>
        <taxon>Alphaproteobacteria</taxon>
        <taxon>Hyphomicrobiales</taxon>
        <taxon>Methylobacteriaceae</taxon>
        <taxon>Enterovirga</taxon>
    </lineage>
</organism>
<feature type="domain" description="HTH marR-type" evidence="1">
    <location>
        <begin position="18"/>
        <end position="150"/>
    </location>
</feature>
<proteinExistence type="predicted"/>
<dbReference type="InterPro" id="IPR000835">
    <property type="entry name" value="HTH_MarR-typ"/>
</dbReference>
<dbReference type="InterPro" id="IPR012712">
    <property type="entry name" value="HpaR/FarR"/>
</dbReference>
<dbReference type="PANTHER" id="PTHR33164:SF13">
    <property type="entry name" value="4-HYDROXYPHENYLACETATE CATABOLISM PROTEIN"/>
    <property type="match status" value="1"/>
</dbReference>
<dbReference type="Proteomes" id="UP000564885">
    <property type="component" value="Unassembled WGS sequence"/>
</dbReference>
<comment type="caution">
    <text evidence="2">The sequence shown here is derived from an EMBL/GenBank/DDBJ whole genome shotgun (WGS) entry which is preliminary data.</text>
</comment>
<dbReference type="PROSITE" id="PS50995">
    <property type="entry name" value="HTH_MARR_2"/>
    <property type="match status" value="1"/>
</dbReference>
<keyword evidence="3" id="KW-1185">Reference proteome</keyword>
<dbReference type="InterPro" id="IPR039422">
    <property type="entry name" value="MarR/SlyA-like"/>
</dbReference>
<gene>
    <name evidence="2" type="primary">hpaR</name>
    <name evidence="2" type="ORF">HJG44_02070</name>
</gene>
<accession>A0A849I472</accession>
<dbReference type="GO" id="GO:0003700">
    <property type="term" value="F:DNA-binding transcription factor activity"/>
    <property type="evidence" value="ECO:0007669"/>
    <property type="project" value="InterPro"/>
</dbReference>
<evidence type="ECO:0000313" key="2">
    <source>
        <dbReference type="EMBL" id="NNM71179.1"/>
    </source>
</evidence>
<dbReference type="AlphaFoldDB" id="A0A849I472"/>
<dbReference type="PRINTS" id="PR00598">
    <property type="entry name" value="HTHMARR"/>
</dbReference>
<protein>
    <submittedName>
        <fullName evidence="2">Homoprotocatechuate degradation operon regulator HpaR</fullName>
    </submittedName>
</protein>
<dbReference type="InterPro" id="IPR036388">
    <property type="entry name" value="WH-like_DNA-bd_sf"/>
</dbReference>
<dbReference type="SUPFAM" id="SSF46785">
    <property type="entry name" value="Winged helix' DNA-binding domain"/>
    <property type="match status" value="1"/>
</dbReference>
<dbReference type="Gene3D" id="1.10.10.10">
    <property type="entry name" value="Winged helix-like DNA-binding domain superfamily/Winged helix DNA-binding domain"/>
    <property type="match status" value="1"/>
</dbReference>
<dbReference type="EMBL" id="JABEPP010000001">
    <property type="protein sequence ID" value="NNM71179.1"/>
    <property type="molecule type" value="Genomic_DNA"/>
</dbReference>
<dbReference type="NCBIfam" id="TIGR02337">
    <property type="entry name" value="HpaR"/>
    <property type="match status" value="1"/>
</dbReference>
<reference evidence="2 3" key="1">
    <citation type="submission" date="2020-04" db="EMBL/GenBank/DDBJ databases">
        <title>Enterovirga sp. isolate from soil.</title>
        <authorList>
            <person name="Chea S."/>
            <person name="Kim D.-U."/>
        </authorList>
    </citation>
    <scope>NUCLEOTIDE SEQUENCE [LARGE SCALE GENOMIC DNA]</scope>
    <source>
        <strain evidence="2 3">DB1703</strain>
    </source>
</reference>
<evidence type="ECO:0000313" key="3">
    <source>
        <dbReference type="Proteomes" id="UP000564885"/>
    </source>
</evidence>
<dbReference type="Pfam" id="PF12802">
    <property type="entry name" value="MarR_2"/>
    <property type="match status" value="1"/>
</dbReference>
<evidence type="ECO:0000259" key="1">
    <source>
        <dbReference type="PROSITE" id="PS50995"/>
    </source>
</evidence>
<dbReference type="SMART" id="SM00347">
    <property type="entry name" value="HTH_MARR"/>
    <property type="match status" value="1"/>
</dbReference>
<dbReference type="RefSeq" id="WP_171216671.1">
    <property type="nucleotide sequence ID" value="NZ_JABEPP010000001.1"/>
</dbReference>
<sequence length="176" mass="19162">MTPASARSPTRVHLRHFSKSLPMSLLRAREAVMRHFRPSLRRHGLTEQQWRVLRALATVPDIEVAGLARATFLLGPSLSRILQDLEGRGLIRRAASPGDLRRGVISITAAGAALIETVTPSSEAIYRAITQRFGAEKLAALQALLRELEEAVADLDTALPDDEPQAALPHAGKAVR</sequence>
<dbReference type="GO" id="GO:0006950">
    <property type="term" value="P:response to stress"/>
    <property type="evidence" value="ECO:0007669"/>
    <property type="project" value="TreeGrafter"/>
</dbReference>
<name>A0A849I472_9HYPH</name>